<reference evidence="3" key="1">
    <citation type="journal article" date="2020" name="Genomics">
        <title>Complete genome sequence of Bacillus velezensis NST6 and comparison with the species belonging to operational group B. amyloliquefaciens.</title>
        <authorList>
            <person name="Choi J."/>
            <person name="Nam J."/>
            <person name="Seo M.H."/>
        </authorList>
    </citation>
    <scope>NUCLEOTIDE SEQUENCE</scope>
    <source>
        <strain evidence="3">NST6</strain>
    </source>
</reference>
<evidence type="ECO:0000256" key="1">
    <source>
        <dbReference type="SAM" id="Phobius"/>
    </source>
</evidence>
<dbReference type="AlphaFoldDB" id="A0A7W4LXP1"/>
<name>A0A7W4LXP1_BACVE</name>
<dbReference type="EMBL" id="CP063687">
    <property type="protein sequence ID" value="QOY28009.1"/>
    <property type="molecule type" value="Genomic_DNA"/>
</dbReference>
<keyword evidence="1" id="KW-0812">Transmembrane</keyword>
<evidence type="ECO:0000313" key="3">
    <source>
        <dbReference type="EMBL" id="QOY28063.1"/>
    </source>
</evidence>
<reference evidence="4" key="2">
    <citation type="submission" date="2020-10" db="EMBL/GenBank/DDBJ databases">
        <title>Complete genome sequence of Bacillus velezensis NST6.</title>
        <authorList>
            <person name="Choi J."/>
        </authorList>
    </citation>
    <scope>NUCLEOTIDE SEQUENCE [LARGE SCALE GENOMIC DNA]</scope>
    <source>
        <strain evidence="4">NST6</strain>
    </source>
</reference>
<gene>
    <name evidence="2" type="ORF">BACVE_003049</name>
    <name evidence="3" type="ORF">BACVE_003103</name>
</gene>
<evidence type="ECO:0000313" key="2">
    <source>
        <dbReference type="EMBL" id="QOY28009.1"/>
    </source>
</evidence>
<accession>A0A7W4LXP1</accession>
<protein>
    <submittedName>
        <fullName evidence="3">Uncharacterized protein</fullName>
    </submittedName>
</protein>
<feature type="transmembrane region" description="Helical" evidence="1">
    <location>
        <begin position="38"/>
        <end position="57"/>
    </location>
</feature>
<dbReference type="Proteomes" id="UP000587477">
    <property type="component" value="Chromosome"/>
</dbReference>
<evidence type="ECO:0000313" key="4">
    <source>
        <dbReference type="Proteomes" id="UP000587477"/>
    </source>
</evidence>
<keyword evidence="1" id="KW-1133">Transmembrane helix</keyword>
<feature type="transmembrane region" description="Helical" evidence="1">
    <location>
        <begin position="6"/>
        <end position="26"/>
    </location>
</feature>
<organism evidence="3 4">
    <name type="scientific">Bacillus velezensis</name>
    <dbReference type="NCBI Taxonomy" id="492670"/>
    <lineage>
        <taxon>Bacteria</taxon>
        <taxon>Bacillati</taxon>
        <taxon>Bacillota</taxon>
        <taxon>Bacilli</taxon>
        <taxon>Bacillales</taxon>
        <taxon>Bacillaceae</taxon>
        <taxon>Bacillus</taxon>
        <taxon>Bacillus amyloliquefaciens group</taxon>
    </lineage>
</organism>
<feature type="transmembrane region" description="Helical" evidence="1">
    <location>
        <begin position="113"/>
        <end position="136"/>
    </location>
</feature>
<dbReference type="RefSeq" id="WP_071181898.1">
    <property type="nucleotide sequence ID" value="NZ_CP017775.1"/>
</dbReference>
<sequence>MFERTYPLILSIVLVGTSIWFNFSLLDLKNYKDIMSSSISLGSIAVGFLAAAITLMPSLSNNELVKNLKRLGAYQKLLRYIIIAIIGLFAISFLSISGLFINSDTYTLVKFVFGNLWIFVFVFAILSIVRVIHLFLKFLVLTQNDSH</sequence>
<feature type="transmembrane region" description="Helical" evidence="1">
    <location>
        <begin position="77"/>
        <end position="101"/>
    </location>
</feature>
<proteinExistence type="predicted"/>
<keyword evidence="1" id="KW-0472">Membrane</keyword>
<dbReference type="EMBL" id="CP063687">
    <property type="protein sequence ID" value="QOY28063.1"/>
    <property type="molecule type" value="Genomic_DNA"/>
</dbReference>